<proteinExistence type="predicted"/>
<dbReference type="Proteomes" id="UP000295530">
    <property type="component" value="Unassembled WGS sequence"/>
</dbReference>
<dbReference type="RefSeq" id="WP_133460368.1">
    <property type="nucleotide sequence ID" value="NZ_SNVX01000002.1"/>
</dbReference>
<evidence type="ECO:0000313" key="1">
    <source>
        <dbReference type="EMBL" id="TDN60515.1"/>
    </source>
</evidence>
<evidence type="ECO:0000313" key="2">
    <source>
        <dbReference type="Proteomes" id="UP000295530"/>
    </source>
</evidence>
<dbReference type="EMBL" id="SNVX01000002">
    <property type="protein sequence ID" value="TDN60515.1"/>
    <property type="molecule type" value="Genomic_DNA"/>
</dbReference>
<organism evidence="1 2">
    <name type="scientific">Scandinavium goeteborgense</name>
    <dbReference type="NCBI Taxonomy" id="1851514"/>
    <lineage>
        <taxon>Bacteria</taxon>
        <taxon>Pseudomonadati</taxon>
        <taxon>Pseudomonadota</taxon>
        <taxon>Gammaproteobacteria</taxon>
        <taxon>Enterobacterales</taxon>
        <taxon>Enterobacteriaceae</taxon>
        <taxon>Scandinavium</taxon>
    </lineage>
</organism>
<gene>
    <name evidence="1" type="ORF">EC847_10287</name>
</gene>
<dbReference type="AlphaFoldDB" id="A0A4R6EMW4"/>
<name>A0A4R6EMW4_SCAGO</name>
<sequence>MTLKRFNQSVSALWIAQEKFIFGCQNLELLHILLSFPPHLLKLSRFVSRCVQHRQPRVILIMKCHFDFLCIRRRTLCLFSDSQRKLRPLPVF</sequence>
<keyword evidence="2" id="KW-1185">Reference proteome</keyword>
<protein>
    <submittedName>
        <fullName evidence="1">Uncharacterized protein</fullName>
    </submittedName>
</protein>
<accession>A0A4R6EMW4</accession>
<reference evidence="1 2" key="1">
    <citation type="submission" date="2019-03" db="EMBL/GenBank/DDBJ databases">
        <title>Genomic analyses of the natural microbiome of Caenorhabditis elegans.</title>
        <authorList>
            <person name="Samuel B."/>
        </authorList>
    </citation>
    <scope>NUCLEOTIDE SEQUENCE [LARGE SCALE GENOMIC DNA]</scope>
    <source>
        <strain evidence="1 2">BIGb0156</strain>
    </source>
</reference>
<comment type="caution">
    <text evidence="1">The sequence shown here is derived from an EMBL/GenBank/DDBJ whole genome shotgun (WGS) entry which is preliminary data.</text>
</comment>